<proteinExistence type="predicted"/>
<dbReference type="PANTHER" id="PTHR10039">
    <property type="entry name" value="AMELOGENIN"/>
    <property type="match status" value="1"/>
</dbReference>
<dbReference type="GO" id="GO:0020037">
    <property type="term" value="F:heme binding"/>
    <property type="evidence" value="ECO:0007669"/>
    <property type="project" value="InterPro"/>
</dbReference>
<dbReference type="InterPro" id="IPR011990">
    <property type="entry name" value="TPR-like_helical_dom_sf"/>
</dbReference>
<sequence length="1006" mass="111249">MAIITIHTTFTGELQIILEMLRTQPWERIRSPPSSEHSFRWEMVDFITSLTPSAADVSLEATVLWDSLPKQRDMSGQRNEYLEGSREDAVQYVLRWGRDPNSELCLLIHGAAGLGKSTLAHYLTHRLHAAGCLAASVSLNALPSDNRGPESVVKLVSREIGEAHPDAIPSILEAIRSSKGAPLAGLVKQFIVKPVRTLGLSHPLIVLFDSIDEWESHPALIEAISSLSSPSIPVKFILLGRSDPQARGLQSISIRSYPLQPVSTSIMVQYLEKQFDAVKWESGRPPASWRVIQLAELANGLFIWATAVCSILQKRLSRLSPDDILDSILAARRALGDTEQLATLYYQAIKWLFPDSEGQDLFQEYMGATLALQEPLSTADFARLTNLRTGAIDSIQADLKALQIRKVSDGEGSPTVHPARTLFHQSFLDYLQSPSTPPHLAFRIPLLDAHAQLAECCLTVLPPLLSSYHTTFDPLSLSPEHSYAVKYLAIHTHHGTPSLQPGSTNGWQRTKLCEQLEQLGTRALYRWAILLVCLVKPGSAMKEVKYMDNEVGRLMRAVAWVLRPDPQLRSLQVSCLEVAVRLQPEDPVAWGNLGWTYWEAVEYSDDIDAAEKAVQAHQNALHIVDKSGGDRGNTLFSLATSLHKRSILTGNTRDLHRSISLHREGLELRPPGHVHRARSLINLSLALIDSRLEITGTIGDINEVIPLQREALDLCPPGHEHRDIALLNLASTLRPRFGKAASIADLDEAILLCREVVGLRPPGHPKRGPALGALATALQSRSQKMAFLDESVRLLKGVLDLCPPDHKRRVPVLQSLASSLHLRFQKIASPIDLEESIQRLREALGLCPPSHADHSLFLNELAWHLTSRYEVQGSVQDLDESILLGRQSLALRPTGHPNRDQSLDTLARSLHFKPEHLDEALQLGRESVSLVSLKHPAYVEILMNLSTILFRHHEHSGAVDKLQGAISACTEALSWCPPNHFLRPKLIALQAKLAEVPSSNSSSPPP</sequence>
<dbReference type="Gene3D" id="3.40.50.300">
    <property type="entry name" value="P-loop containing nucleotide triphosphate hydrolases"/>
    <property type="match status" value="1"/>
</dbReference>
<name>A0A4Y7TR96_COPMI</name>
<protein>
    <recommendedName>
        <fullName evidence="2">Plant heme peroxidase family profile domain-containing protein</fullName>
    </recommendedName>
</protein>
<dbReference type="EMBL" id="QPFP01000005">
    <property type="protein sequence ID" value="TEB36703.1"/>
    <property type="molecule type" value="Genomic_DNA"/>
</dbReference>
<dbReference type="Pfam" id="PF24883">
    <property type="entry name" value="NPHP3_N"/>
    <property type="match status" value="1"/>
</dbReference>
<dbReference type="OrthoDB" id="3261813at2759"/>
<dbReference type="SUPFAM" id="SSF52540">
    <property type="entry name" value="P-loop containing nucleoside triphosphate hydrolases"/>
    <property type="match status" value="1"/>
</dbReference>
<dbReference type="PANTHER" id="PTHR10039:SF17">
    <property type="entry name" value="FUNGAL STAND N-TERMINAL GOODBYE DOMAIN-CONTAINING PROTEIN-RELATED"/>
    <property type="match status" value="1"/>
</dbReference>
<evidence type="ECO:0000313" key="4">
    <source>
        <dbReference type="Proteomes" id="UP000298030"/>
    </source>
</evidence>
<feature type="domain" description="Plant heme peroxidase family profile" evidence="2">
    <location>
        <begin position="126"/>
        <end position="461"/>
    </location>
</feature>
<dbReference type="InterPro" id="IPR056884">
    <property type="entry name" value="NPHP3-like_N"/>
</dbReference>
<dbReference type="GO" id="GO:0004601">
    <property type="term" value="F:peroxidase activity"/>
    <property type="evidence" value="ECO:0007669"/>
    <property type="project" value="InterPro"/>
</dbReference>
<accession>A0A4Y7TR96</accession>
<keyword evidence="1" id="KW-0677">Repeat</keyword>
<gene>
    <name evidence="3" type="ORF">FA13DRAFT_1787073</name>
</gene>
<evidence type="ECO:0000259" key="2">
    <source>
        <dbReference type="PROSITE" id="PS50873"/>
    </source>
</evidence>
<keyword evidence="4" id="KW-1185">Reference proteome</keyword>
<dbReference type="Proteomes" id="UP000298030">
    <property type="component" value="Unassembled WGS sequence"/>
</dbReference>
<reference evidence="3 4" key="1">
    <citation type="journal article" date="2019" name="Nat. Ecol. Evol.">
        <title>Megaphylogeny resolves global patterns of mushroom evolution.</title>
        <authorList>
            <person name="Varga T."/>
            <person name="Krizsan K."/>
            <person name="Foldi C."/>
            <person name="Dima B."/>
            <person name="Sanchez-Garcia M."/>
            <person name="Sanchez-Ramirez S."/>
            <person name="Szollosi G.J."/>
            <person name="Szarkandi J.G."/>
            <person name="Papp V."/>
            <person name="Albert L."/>
            <person name="Andreopoulos W."/>
            <person name="Angelini C."/>
            <person name="Antonin V."/>
            <person name="Barry K.W."/>
            <person name="Bougher N.L."/>
            <person name="Buchanan P."/>
            <person name="Buyck B."/>
            <person name="Bense V."/>
            <person name="Catcheside P."/>
            <person name="Chovatia M."/>
            <person name="Cooper J."/>
            <person name="Damon W."/>
            <person name="Desjardin D."/>
            <person name="Finy P."/>
            <person name="Geml J."/>
            <person name="Haridas S."/>
            <person name="Hughes K."/>
            <person name="Justo A."/>
            <person name="Karasinski D."/>
            <person name="Kautmanova I."/>
            <person name="Kiss B."/>
            <person name="Kocsube S."/>
            <person name="Kotiranta H."/>
            <person name="LaButti K.M."/>
            <person name="Lechner B.E."/>
            <person name="Liimatainen K."/>
            <person name="Lipzen A."/>
            <person name="Lukacs Z."/>
            <person name="Mihaltcheva S."/>
            <person name="Morgado L.N."/>
            <person name="Niskanen T."/>
            <person name="Noordeloos M.E."/>
            <person name="Ohm R.A."/>
            <person name="Ortiz-Santana B."/>
            <person name="Ovrebo C."/>
            <person name="Racz N."/>
            <person name="Riley R."/>
            <person name="Savchenko A."/>
            <person name="Shiryaev A."/>
            <person name="Soop K."/>
            <person name="Spirin V."/>
            <person name="Szebenyi C."/>
            <person name="Tomsovsky M."/>
            <person name="Tulloss R.E."/>
            <person name="Uehling J."/>
            <person name="Grigoriev I.V."/>
            <person name="Vagvolgyi C."/>
            <person name="Papp T."/>
            <person name="Martin F.M."/>
            <person name="Miettinen O."/>
            <person name="Hibbett D.S."/>
            <person name="Nagy L.G."/>
        </authorList>
    </citation>
    <scope>NUCLEOTIDE SEQUENCE [LARGE SCALE GENOMIC DNA]</scope>
    <source>
        <strain evidence="3 4">FP101781</strain>
    </source>
</reference>
<dbReference type="Pfam" id="PF13374">
    <property type="entry name" value="TPR_10"/>
    <property type="match status" value="1"/>
</dbReference>
<organism evidence="3 4">
    <name type="scientific">Coprinellus micaceus</name>
    <name type="common">Glistening ink-cap mushroom</name>
    <name type="synonym">Coprinus micaceus</name>
    <dbReference type="NCBI Taxonomy" id="71717"/>
    <lineage>
        <taxon>Eukaryota</taxon>
        <taxon>Fungi</taxon>
        <taxon>Dikarya</taxon>
        <taxon>Basidiomycota</taxon>
        <taxon>Agaricomycotina</taxon>
        <taxon>Agaricomycetes</taxon>
        <taxon>Agaricomycetidae</taxon>
        <taxon>Agaricales</taxon>
        <taxon>Agaricineae</taxon>
        <taxon>Psathyrellaceae</taxon>
        <taxon>Coprinellus</taxon>
    </lineage>
</organism>
<comment type="caution">
    <text evidence="3">The sequence shown here is derived from an EMBL/GenBank/DDBJ whole genome shotgun (WGS) entry which is preliminary data.</text>
</comment>
<dbReference type="AlphaFoldDB" id="A0A4Y7TR96"/>
<evidence type="ECO:0000313" key="3">
    <source>
        <dbReference type="EMBL" id="TEB36703.1"/>
    </source>
</evidence>
<dbReference type="InterPro" id="IPR002016">
    <property type="entry name" value="Haem_peroxidase"/>
</dbReference>
<dbReference type="GO" id="GO:0006979">
    <property type="term" value="P:response to oxidative stress"/>
    <property type="evidence" value="ECO:0007669"/>
    <property type="project" value="InterPro"/>
</dbReference>
<dbReference type="SUPFAM" id="SSF48452">
    <property type="entry name" value="TPR-like"/>
    <property type="match status" value="2"/>
</dbReference>
<dbReference type="Gene3D" id="1.25.40.10">
    <property type="entry name" value="Tetratricopeptide repeat domain"/>
    <property type="match status" value="2"/>
</dbReference>
<dbReference type="PROSITE" id="PS50873">
    <property type="entry name" value="PEROXIDASE_4"/>
    <property type="match status" value="1"/>
</dbReference>
<dbReference type="STRING" id="71717.A0A4Y7TR96"/>
<evidence type="ECO:0000256" key="1">
    <source>
        <dbReference type="ARBA" id="ARBA00022737"/>
    </source>
</evidence>
<dbReference type="InterPro" id="IPR027417">
    <property type="entry name" value="P-loop_NTPase"/>
</dbReference>